<name>A0ABQ4DVG4_9ACTN</name>
<comment type="caution">
    <text evidence="1">The sequence shown here is derived from an EMBL/GenBank/DDBJ whole genome shotgun (WGS) entry which is preliminary data.</text>
</comment>
<keyword evidence="2" id="KW-1185">Reference proteome</keyword>
<reference evidence="1 2" key="1">
    <citation type="submission" date="2021-01" db="EMBL/GenBank/DDBJ databases">
        <title>Whole genome shotgun sequence of Plantactinospora endophytica NBRC 110450.</title>
        <authorList>
            <person name="Komaki H."/>
            <person name="Tamura T."/>
        </authorList>
    </citation>
    <scope>NUCLEOTIDE SEQUENCE [LARGE SCALE GENOMIC DNA]</scope>
    <source>
        <strain evidence="1 2">NBRC 110450</strain>
    </source>
</reference>
<dbReference type="RefSeq" id="WP_203865043.1">
    <property type="nucleotide sequence ID" value="NZ_BONW01000004.1"/>
</dbReference>
<evidence type="ECO:0000313" key="1">
    <source>
        <dbReference type="EMBL" id="GIG86418.1"/>
    </source>
</evidence>
<dbReference type="InterPro" id="IPR036249">
    <property type="entry name" value="Thioredoxin-like_sf"/>
</dbReference>
<proteinExistence type="predicted"/>
<organism evidence="1 2">
    <name type="scientific">Plantactinospora endophytica</name>
    <dbReference type="NCBI Taxonomy" id="673535"/>
    <lineage>
        <taxon>Bacteria</taxon>
        <taxon>Bacillati</taxon>
        <taxon>Actinomycetota</taxon>
        <taxon>Actinomycetes</taxon>
        <taxon>Micromonosporales</taxon>
        <taxon>Micromonosporaceae</taxon>
        <taxon>Plantactinospora</taxon>
    </lineage>
</organism>
<dbReference type="Proteomes" id="UP000646749">
    <property type="component" value="Unassembled WGS sequence"/>
</dbReference>
<protein>
    <submittedName>
        <fullName evidence="1">DSBA oxidoreductase</fullName>
    </submittedName>
</protein>
<dbReference type="InterPro" id="IPR053977">
    <property type="entry name" value="Rv2466c-like"/>
</dbReference>
<dbReference type="Pfam" id="PF22234">
    <property type="entry name" value="Rv2466c-like"/>
    <property type="match status" value="1"/>
</dbReference>
<dbReference type="Gene3D" id="3.40.30.10">
    <property type="entry name" value="Glutaredoxin"/>
    <property type="match status" value="1"/>
</dbReference>
<dbReference type="EMBL" id="BONW01000004">
    <property type="protein sequence ID" value="GIG86418.1"/>
    <property type="molecule type" value="Genomic_DNA"/>
</dbReference>
<dbReference type="SUPFAM" id="SSF52833">
    <property type="entry name" value="Thioredoxin-like"/>
    <property type="match status" value="1"/>
</dbReference>
<dbReference type="CDD" id="cd02972">
    <property type="entry name" value="DsbA_family"/>
    <property type="match status" value="1"/>
</dbReference>
<gene>
    <name evidence="1" type="ORF">Pen02_13540</name>
</gene>
<evidence type="ECO:0000313" key="2">
    <source>
        <dbReference type="Proteomes" id="UP000646749"/>
    </source>
</evidence>
<accession>A0ABQ4DVG4</accession>
<sequence>MTPTSVDMWFDPICPWAWITSRWLLEVQQMRKIEVRFHVMSLSVLNEGRTDLPQRYHDLFEVGWGPVRVAVAAERKYGAEVLGPLYTALGTRHHHDRQPIGRDLYVAALTEVGLGVELADAADSTEYDEELRRSHLAGMEPVGEEVGTPVIHVPGPDGRRIAFFGPVVTPIPRGEAAGRLWDGVLLVAGTDGFFELKRTRTRDPEFH</sequence>